<gene>
    <name evidence="2" type="ORF">TWF696_003912</name>
</gene>
<evidence type="ECO:0000313" key="2">
    <source>
        <dbReference type="EMBL" id="KAK6354776.1"/>
    </source>
</evidence>
<protein>
    <submittedName>
        <fullName evidence="2">Uncharacterized protein</fullName>
    </submittedName>
</protein>
<feature type="region of interest" description="Disordered" evidence="1">
    <location>
        <begin position="943"/>
        <end position="1079"/>
    </location>
</feature>
<accession>A0AAV9V4H8</accession>
<comment type="caution">
    <text evidence="2">The sequence shown here is derived from an EMBL/GenBank/DDBJ whole genome shotgun (WGS) entry which is preliminary data.</text>
</comment>
<keyword evidence="3" id="KW-1185">Reference proteome</keyword>
<dbReference type="InterPro" id="IPR053354">
    <property type="entry name" value="MGDG_epimerase"/>
</dbReference>
<dbReference type="PANTHER" id="PTHR43558:SF6">
    <property type="entry name" value="REDUCTASE, PUTATIVE (AFU_ORTHOLOGUE AFUA_3G10540)-RELATED"/>
    <property type="match status" value="1"/>
</dbReference>
<name>A0AAV9V4H8_9PEZI</name>
<dbReference type="EMBL" id="JAVHNQ010000002">
    <property type="protein sequence ID" value="KAK6354776.1"/>
    <property type="molecule type" value="Genomic_DNA"/>
</dbReference>
<feature type="compositionally biased region" description="Acidic residues" evidence="1">
    <location>
        <begin position="1014"/>
        <end position="1031"/>
    </location>
</feature>
<dbReference type="Proteomes" id="UP001375240">
    <property type="component" value="Unassembled WGS sequence"/>
</dbReference>
<feature type="compositionally biased region" description="Acidic residues" evidence="1">
    <location>
        <begin position="977"/>
        <end position="996"/>
    </location>
</feature>
<dbReference type="AlphaFoldDB" id="A0AAV9V4H8"/>
<evidence type="ECO:0000256" key="1">
    <source>
        <dbReference type="SAM" id="MobiDB-lite"/>
    </source>
</evidence>
<proteinExistence type="predicted"/>
<reference evidence="2 3" key="1">
    <citation type="submission" date="2019-10" db="EMBL/GenBank/DDBJ databases">
        <authorList>
            <person name="Palmer J.M."/>
        </authorList>
    </citation>
    <scope>NUCLEOTIDE SEQUENCE [LARGE SCALE GENOMIC DNA]</scope>
    <source>
        <strain evidence="2 3">TWF696</strain>
    </source>
</reference>
<organism evidence="2 3">
    <name type="scientific">Orbilia brochopaga</name>
    <dbReference type="NCBI Taxonomy" id="3140254"/>
    <lineage>
        <taxon>Eukaryota</taxon>
        <taxon>Fungi</taxon>
        <taxon>Dikarya</taxon>
        <taxon>Ascomycota</taxon>
        <taxon>Pezizomycotina</taxon>
        <taxon>Orbiliomycetes</taxon>
        <taxon>Orbiliales</taxon>
        <taxon>Orbiliaceae</taxon>
        <taxon>Orbilia</taxon>
    </lineage>
</organism>
<evidence type="ECO:0000313" key="3">
    <source>
        <dbReference type="Proteomes" id="UP001375240"/>
    </source>
</evidence>
<sequence>MVKAATFTARISRFPSINLLSDRIRTYPAHLLPRRQLNIANRAPFYIYTGNMRGNPEHTVMMDYVPTAQYTREDQKANKNDLAELCRKHIEAHVKSAELYHSQLAQILNPTSSDNVPALTTIAINSMINSLRQDPSASNFETVMKHTPDALLNSIIGSHKLHYTSMLRFTEQKGWDKFKDDSRRDLWILKNEYYIRADGTEWGLLNLDDADIVFKHCSEVVKNNDGEPIHRLITRKIAPKSGLQYLDQKRPRTLKIQPSTQAYQKAFNRLMGGALDGLDWNNVFVAGGMALSALLCVDESMDKEYESNDIDMYIYGLTPEHANEKVKHIAEVWKKNLNPGEDFVMVKNAKTITLIGSYPRRRVQIILKMIKTPAAVLLNFDLDQVAIGYTGETVLFLPRFARAIETGYSIFTLDMIHGHHLNDRRETQEERLLKYAQRGFGVRILPEFCEMVEIDFGKRRHTEPFLEQARGDMTQHGGSLWSQGRPKSKKDVISGVKAVRRVFAAGEDMVHRFYLGRTEVSKPEDYDEEEYFYEESSQSRSDWGFTEITDETGQKRKVPSALFSSIDTHRSTTGAPHGRRGLGSLEMHARHCALFRFEQEGKMTVDYNSLASTTYDNETYDMMPKYKWDVGFKPTTFMRAIDSYNEDLFQRFCEALESDPAIEEGMNGPQPPPNNPGSYVYRRPLPSNWKTHLKGYLTRRIRRIAYSKDINELVDRFQIVVPVAVDFGLENWIKDTFAQALEEAGIPSSSHEILIPVHKPGMGDGYLPDVSESVEDNLRYWVIDSTTIWAGIDRRIDEIFEVLWILSVCNEVITDCTFGYQSRQESRVEFYELVASLLLRRVTRLSIQQLGVERVPGAKHPDTSGPDPRYEIIEAPVSTEPDQLVIPNQRDQYLFTKWLMERPVSIYRGYQYEIHQSYRESNNDIAPPEIMYLREGVDYTSDEWTEWPEGAPGFEPIATFRPQPGRPARSDGRSNSDDDWADNLPDDDDDDDEDDGDAKPQPGLKRRGSALAGGEEDAAPDDDDDDVDAEGEYAGPGPRGAKRRREKTDLTDMAAGLDDPVDPKDDDDTSMADAPSGTS</sequence>
<dbReference type="PANTHER" id="PTHR43558">
    <property type="entry name" value="REDUCTASE, PUTATIVE (AFU_ORTHOLOGUE AFUA_3G10540)-RELATED"/>
    <property type="match status" value="1"/>
</dbReference>